<name>A0ABP0EZG5_CLALP</name>
<evidence type="ECO:0000313" key="1">
    <source>
        <dbReference type="EMBL" id="CAK8672860.1"/>
    </source>
</evidence>
<proteinExistence type="predicted"/>
<dbReference type="Proteomes" id="UP001642483">
    <property type="component" value="Unassembled WGS sequence"/>
</dbReference>
<accession>A0ABP0EZG5</accession>
<evidence type="ECO:0000313" key="2">
    <source>
        <dbReference type="Proteomes" id="UP001642483"/>
    </source>
</evidence>
<sequence>MPHVFYSADQFPECGETRSADEIVSSPASLDAMSGESPLSKSYLRSNVRYQFIEEVLLNC</sequence>
<reference evidence="1 2" key="1">
    <citation type="submission" date="2024-02" db="EMBL/GenBank/DDBJ databases">
        <authorList>
            <person name="Daric V."/>
            <person name="Darras S."/>
        </authorList>
    </citation>
    <scope>NUCLEOTIDE SEQUENCE [LARGE SCALE GENOMIC DNA]</scope>
</reference>
<gene>
    <name evidence="1" type="ORF">CVLEPA_LOCUS2538</name>
</gene>
<dbReference type="EMBL" id="CAWYQH010000001">
    <property type="protein sequence ID" value="CAK8672860.1"/>
    <property type="molecule type" value="Genomic_DNA"/>
</dbReference>
<comment type="caution">
    <text evidence="1">The sequence shown here is derived from an EMBL/GenBank/DDBJ whole genome shotgun (WGS) entry which is preliminary data.</text>
</comment>
<organism evidence="1 2">
    <name type="scientific">Clavelina lepadiformis</name>
    <name type="common">Light-bulb sea squirt</name>
    <name type="synonym">Ascidia lepadiformis</name>
    <dbReference type="NCBI Taxonomy" id="159417"/>
    <lineage>
        <taxon>Eukaryota</taxon>
        <taxon>Metazoa</taxon>
        <taxon>Chordata</taxon>
        <taxon>Tunicata</taxon>
        <taxon>Ascidiacea</taxon>
        <taxon>Aplousobranchia</taxon>
        <taxon>Clavelinidae</taxon>
        <taxon>Clavelina</taxon>
    </lineage>
</organism>
<keyword evidence="2" id="KW-1185">Reference proteome</keyword>
<protein>
    <submittedName>
        <fullName evidence="1">Uncharacterized protein</fullName>
    </submittedName>
</protein>